<accession>A0ABN8DBS4</accession>
<evidence type="ECO:0000313" key="2">
    <source>
        <dbReference type="Proteomes" id="UP001158986"/>
    </source>
</evidence>
<keyword evidence="2" id="KW-1185">Reference proteome</keyword>
<comment type="caution">
    <text evidence="1">The sequence shown here is derived from an EMBL/GenBank/DDBJ whole genome shotgun (WGS) entry which is preliminary data.</text>
</comment>
<protein>
    <submittedName>
        <fullName evidence="1">Uncharacterized protein</fullName>
    </submittedName>
</protein>
<name>A0ABN8DBS4_9STRA</name>
<reference evidence="1 2" key="1">
    <citation type="submission" date="2021-11" db="EMBL/GenBank/DDBJ databases">
        <authorList>
            <person name="Islam A."/>
            <person name="Islam S."/>
            <person name="Flora M.S."/>
            <person name="Rahman M."/>
            <person name="Ziaur R.M."/>
            <person name="Epstein J.H."/>
            <person name="Hassan M."/>
            <person name="Klassen M."/>
            <person name="Woodard K."/>
            <person name="Webb A."/>
            <person name="Webby R.J."/>
            <person name="El Zowalaty M.E."/>
        </authorList>
    </citation>
    <scope>NUCLEOTIDE SEQUENCE [LARGE SCALE GENOMIC DNA]</scope>
    <source>
        <strain evidence="1">Pbs1</strain>
    </source>
</reference>
<sequence length="314" mass="35947">MNMVRVDIVQPQMSVAEMVVPSPTSVYRQLDMNTDEADEASELPTVYDLIQEVTRLEQVVREMGKDDGNIFEDECTVENSFTLNQTPLRYGQKKLLTSSSSSDSLSKPGIYLGRQLATNVDHMSPYKNVRIMGRSEIDSLVVTPKTPPTKRRETSSVCRTVPRPTRVAALTRENISLLPMPRTQNFTGSVCGSQKSRTSICTDGGAVFSRLYQPDFYKNREEKFKNMRDRRDSFNCLFTPRTTRRDSISSRDSIDSQTSMQSAKTDIVNVSSRLYDPDYIRKRNARLQRMRQEREMRECTFRPTINANAYAKKL</sequence>
<dbReference type="EMBL" id="CAKLCB010000387">
    <property type="protein sequence ID" value="CAH0522051.1"/>
    <property type="molecule type" value="Genomic_DNA"/>
</dbReference>
<proteinExistence type="predicted"/>
<gene>
    <name evidence="1" type="ORF">PBS001_LOCUS8490</name>
</gene>
<dbReference type="Proteomes" id="UP001158986">
    <property type="component" value="Unassembled WGS sequence"/>
</dbReference>
<organism evidence="1 2">
    <name type="scientific">Peronospora belbahrii</name>
    <dbReference type="NCBI Taxonomy" id="622444"/>
    <lineage>
        <taxon>Eukaryota</taxon>
        <taxon>Sar</taxon>
        <taxon>Stramenopiles</taxon>
        <taxon>Oomycota</taxon>
        <taxon>Peronosporomycetes</taxon>
        <taxon>Peronosporales</taxon>
        <taxon>Peronosporaceae</taxon>
        <taxon>Peronospora</taxon>
    </lineage>
</organism>
<evidence type="ECO:0000313" key="1">
    <source>
        <dbReference type="EMBL" id="CAH0522051.1"/>
    </source>
</evidence>